<sequence>MPLLLLPPCSLLCTTSNTQGMALGDMFKIEGGRLRPVVTVLPIPVRAIVMPLSDIQAALRLEDAVQRHLDPLMPPNGIWKQHHRLYHSTIFHASTHMDPVRAAPRDVDMEEYLIKDVGHKACPLHLTLERIVATPSGTVLACWQIMNGTDVLDIRNWLEEILPHHSKQQVVQDRTILHTTLARLVAPPKLDGLAAAATDGGQGGGGAAADAARVLQAAADRMTTDLCGLRTVIDKMWFVEEYEKLALALRGTFRQREVPMECEPLY</sequence>
<evidence type="ECO:0000313" key="2">
    <source>
        <dbReference type="Proteomes" id="UP000008141"/>
    </source>
</evidence>
<organism evidence="2">
    <name type="scientific">Chlorella variabilis</name>
    <name type="common">Green alga</name>
    <dbReference type="NCBI Taxonomy" id="554065"/>
    <lineage>
        <taxon>Eukaryota</taxon>
        <taxon>Viridiplantae</taxon>
        <taxon>Chlorophyta</taxon>
        <taxon>core chlorophytes</taxon>
        <taxon>Trebouxiophyceae</taxon>
        <taxon>Chlorellales</taxon>
        <taxon>Chlorellaceae</taxon>
        <taxon>Chlorella clade</taxon>
        <taxon>Chlorella</taxon>
    </lineage>
</organism>
<accession>E1ZM79</accession>
<dbReference type="AlphaFoldDB" id="E1ZM79"/>
<keyword evidence="2" id="KW-1185">Reference proteome</keyword>
<dbReference type="Proteomes" id="UP000008141">
    <property type="component" value="Unassembled WGS sequence"/>
</dbReference>
<dbReference type="STRING" id="554065.E1ZM79"/>
<dbReference type="KEGG" id="cvr:CHLNCDRAFT_54034"/>
<proteinExistence type="predicted"/>
<protein>
    <submittedName>
        <fullName evidence="1">Uncharacterized protein</fullName>
    </submittedName>
</protein>
<dbReference type="FunCoup" id="E1ZM79">
    <property type="interactions" value="298"/>
</dbReference>
<dbReference type="eggNOG" id="ENOG502QQ1I">
    <property type="taxonomic scope" value="Eukaryota"/>
</dbReference>
<name>E1ZM79_CHLVA</name>
<dbReference type="PANTHER" id="PTHR37204:SF1">
    <property type="entry name" value="TRANSMEMBRANE PROTEIN"/>
    <property type="match status" value="1"/>
</dbReference>
<reference evidence="1 2" key="1">
    <citation type="journal article" date="2010" name="Plant Cell">
        <title>The Chlorella variabilis NC64A genome reveals adaptation to photosymbiosis, coevolution with viruses, and cryptic sex.</title>
        <authorList>
            <person name="Blanc G."/>
            <person name="Duncan G."/>
            <person name="Agarkova I."/>
            <person name="Borodovsky M."/>
            <person name="Gurnon J."/>
            <person name="Kuo A."/>
            <person name="Lindquist E."/>
            <person name="Lucas S."/>
            <person name="Pangilinan J."/>
            <person name="Polle J."/>
            <person name="Salamov A."/>
            <person name="Terry A."/>
            <person name="Yamada T."/>
            <person name="Dunigan D.D."/>
            <person name="Grigoriev I.V."/>
            <person name="Claverie J.M."/>
            <person name="Van Etten J.L."/>
        </authorList>
    </citation>
    <scope>NUCLEOTIDE SEQUENCE [LARGE SCALE GENOMIC DNA]</scope>
    <source>
        <strain evidence="1 2">NC64A</strain>
    </source>
</reference>
<dbReference type="InParanoid" id="E1ZM79"/>
<dbReference type="RefSeq" id="XP_005845164.1">
    <property type="nucleotide sequence ID" value="XM_005845102.1"/>
</dbReference>
<dbReference type="OMA" id="IYHFSMF"/>
<dbReference type="EMBL" id="GL433853">
    <property type="protein sequence ID" value="EFN53062.1"/>
    <property type="molecule type" value="Genomic_DNA"/>
</dbReference>
<dbReference type="GeneID" id="17352489"/>
<dbReference type="OrthoDB" id="119121at2759"/>
<dbReference type="PANTHER" id="PTHR37204">
    <property type="entry name" value="TRANSMEMBRANE PROTEIN"/>
    <property type="match status" value="1"/>
</dbReference>
<gene>
    <name evidence="1" type="ORF">CHLNCDRAFT_54034</name>
</gene>
<evidence type="ECO:0000313" key="1">
    <source>
        <dbReference type="EMBL" id="EFN53062.1"/>
    </source>
</evidence>